<comment type="caution">
    <text evidence="9">The sequence shown here is derived from an EMBL/GenBank/DDBJ whole genome shotgun (WGS) entry which is preliminary data.</text>
</comment>
<feature type="region of interest" description="Disordered" evidence="6">
    <location>
        <begin position="1"/>
        <end position="38"/>
    </location>
</feature>
<evidence type="ECO:0000313" key="9">
    <source>
        <dbReference type="EMBL" id="PZP89850.1"/>
    </source>
</evidence>
<feature type="domain" description="RecX first three-helical" evidence="8">
    <location>
        <begin position="40"/>
        <end position="78"/>
    </location>
</feature>
<dbReference type="RefSeq" id="WP_290595363.1">
    <property type="nucleotide sequence ID" value="NZ_CALTYI010000001.1"/>
</dbReference>
<dbReference type="EMBL" id="QFOZ01000001">
    <property type="protein sequence ID" value="PZP89850.1"/>
    <property type="molecule type" value="Genomic_DNA"/>
</dbReference>
<gene>
    <name evidence="5" type="primary">recX</name>
    <name evidence="9" type="ORF">DI579_01430</name>
</gene>
<accession>A0A2W5IDK2</accession>
<organism evidence="9 10">
    <name type="scientific">Lawsonella clevelandensis</name>
    <dbReference type="NCBI Taxonomy" id="1528099"/>
    <lineage>
        <taxon>Bacteria</taxon>
        <taxon>Bacillati</taxon>
        <taxon>Actinomycetota</taxon>
        <taxon>Actinomycetes</taxon>
        <taxon>Mycobacteriales</taxon>
        <taxon>Lawsonellaceae</taxon>
        <taxon>Lawsonella</taxon>
    </lineage>
</organism>
<dbReference type="Proteomes" id="UP000248606">
    <property type="component" value="Unassembled WGS sequence"/>
</dbReference>
<dbReference type="Pfam" id="PF02631">
    <property type="entry name" value="RecX_HTH2"/>
    <property type="match status" value="1"/>
</dbReference>
<dbReference type="AlphaFoldDB" id="A0A2W5IDK2"/>
<evidence type="ECO:0000259" key="7">
    <source>
        <dbReference type="Pfam" id="PF02631"/>
    </source>
</evidence>
<dbReference type="Gene3D" id="1.10.10.10">
    <property type="entry name" value="Winged helix-like DNA-binding domain superfamily/Winged helix DNA-binding domain"/>
    <property type="match status" value="2"/>
</dbReference>
<dbReference type="InterPro" id="IPR036388">
    <property type="entry name" value="WH-like_DNA-bd_sf"/>
</dbReference>
<dbReference type="GO" id="GO:0006282">
    <property type="term" value="P:regulation of DNA repair"/>
    <property type="evidence" value="ECO:0007669"/>
    <property type="project" value="UniProtKB-UniRule"/>
</dbReference>
<dbReference type="InterPro" id="IPR053926">
    <property type="entry name" value="RecX_HTH_1st"/>
</dbReference>
<evidence type="ECO:0000313" key="10">
    <source>
        <dbReference type="Proteomes" id="UP000248606"/>
    </source>
</evidence>
<dbReference type="InterPro" id="IPR053924">
    <property type="entry name" value="RecX_HTH_2nd"/>
</dbReference>
<feature type="domain" description="RecX second three-helical" evidence="7">
    <location>
        <begin position="86"/>
        <end position="125"/>
    </location>
</feature>
<evidence type="ECO:0000256" key="2">
    <source>
        <dbReference type="ARBA" id="ARBA00009695"/>
    </source>
</evidence>
<feature type="compositionally biased region" description="Basic and acidic residues" evidence="6">
    <location>
        <begin position="1"/>
        <end position="17"/>
    </location>
</feature>
<protein>
    <recommendedName>
        <fullName evidence="3 5">Regulatory protein RecX</fullName>
    </recommendedName>
</protein>
<evidence type="ECO:0000256" key="4">
    <source>
        <dbReference type="ARBA" id="ARBA00022490"/>
    </source>
</evidence>
<name>A0A2W5IDK2_9ACTN</name>
<evidence type="ECO:0000259" key="8">
    <source>
        <dbReference type="Pfam" id="PF21982"/>
    </source>
</evidence>
<sequence>MSNDRRQHTLEVLRHATESVLSKPQQKSTSSTSDSLNDRAREAALRLLSVRSRSSKELADRLQSKGFPTDIVDDLIERFERVDLLNDERFAHEWVSSRSRHSGRGKAVLRQELRHKGIAPSIIEAELENLSPCVEEDTARALVSRKVKLIDAASLIEWEFFQKQQRRLYSMLVRRGFSSELAQRIVNEALVAHREGYDSN</sequence>
<dbReference type="InterPro" id="IPR003783">
    <property type="entry name" value="Regulatory_RecX"/>
</dbReference>
<comment type="function">
    <text evidence="5">Modulates RecA activity.</text>
</comment>
<reference evidence="9 10" key="1">
    <citation type="submission" date="2017-08" db="EMBL/GenBank/DDBJ databases">
        <title>Infants hospitalized years apart are colonized by the same room-sourced microbial strains.</title>
        <authorList>
            <person name="Brooks B."/>
            <person name="Olm M.R."/>
            <person name="Firek B.A."/>
            <person name="Baker R."/>
            <person name="Thomas B.C."/>
            <person name="Morowitz M.J."/>
            <person name="Banfield J.F."/>
        </authorList>
    </citation>
    <scope>NUCLEOTIDE SEQUENCE [LARGE SCALE GENOMIC DNA]</scope>
    <source>
        <strain evidence="9">S2_006_000_R1_57</strain>
    </source>
</reference>
<dbReference type="HAMAP" id="MF_01114">
    <property type="entry name" value="RecX"/>
    <property type="match status" value="1"/>
</dbReference>
<comment type="similarity">
    <text evidence="2 5">Belongs to the RecX family.</text>
</comment>
<evidence type="ECO:0000256" key="5">
    <source>
        <dbReference type="HAMAP-Rule" id="MF_01114"/>
    </source>
</evidence>
<evidence type="ECO:0000256" key="6">
    <source>
        <dbReference type="SAM" id="MobiDB-lite"/>
    </source>
</evidence>
<feature type="compositionally biased region" description="Low complexity" evidence="6">
    <location>
        <begin position="22"/>
        <end position="35"/>
    </location>
</feature>
<keyword evidence="4 5" id="KW-0963">Cytoplasm</keyword>
<dbReference type="PANTHER" id="PTHR33602">
    <property type="entry name" value="REGULATORY PROTEIN RECX FAMILY PROTEIN"/>
    <property type="match status" value="1"/>
</dbReference>
<dbReference type="Pfam" id="PF21982">
    <property type="entry name" value="RecX_HTH1"/>
    <property type="match status" value="1"/>
</dbReference>
<evidence type="ECO:0000256" key="3">
    <source>
        <dbReference type="ARBA" id="ARBA00018111"/>
    </source>
</evidence>
<comment type="subcellular location">
    <subcellularLocation>
        <location evidence="1 5">Cytoplasm</location>
    </subcellularLocation>
</comment>
<evidence type="ECO:0000256" key="1">
    <source>
        <dbReference type="ARBA" id="ARBA00004496"/>
    </source>
</evidence>
<dbReference type="PANTHER" id="PTHR33602:SF1">
    <property type="entry name" value="REGULATORY PROTEIN RECX FAMILY PROTEIN"/>
    <property type="match status" value="1"/>
</dbReference>
<proteinExistence type="inferred from homology"/>
<dbReference type="GO" id="GO:0005737">
    <property type="term" value="C:cytoplasm"/>
    <property type="evidence" value="ECO:0007669"/>
    <property type="project" value="UniProtKB-SubCell"/>
</dbReference>